<dbReference type="GO" id="GO:0005634">
    <property type="term" value="C:nucleus"/>
    <property type="evidence" value="ECO:0007669"/>
    <property type="project" value="TreeGrafter"/>
</dbReference>
<organism evidence="7 8">
    <name type="scientific">Suillus placidus</name>
    <dbReference type="NCBI Taxonomy" id="48579"/>
    <lineage>
        <taxon>Eukaryota</taxon>
        <taxon>Fungi</taxon>
        <taxon>Dikarya</taxon>
        <taxon>Basidiomycota</taxon>
        <taxon>Agaricomycotina</taxon>
        <taxon>Agaricomycetes</taxon>
        <taxon>Agaricomycetidae</taxon>
        <taxon>Boletales</taxon>
        <taxon>Suillineae</taxon>
        <taxon>Suillaceae</taxon>
        <taxon>Suillus</taxon>
    </lineage>
</organism>
<gene>
    <name evidence="7" type="ORF">EV702DRAFT_1063449</name>
</gene>
<dbReference type="Pfam" id="PF00176">
    <property type="entry name" value="SNF2-rel_dom"/>
    <property type="match status" value="2"/>
</dbReference>
<evidence type="ECO:0000256" key="1">
    <source>
        <dbReference type="ARBA" id="ARBA00022741"/>
    </source>
</evidence>
<evidence type="ECO:0000313" key="8">
    <source>
        <dbReference type="Proteomes" id="UP000714275"/>
    </source>
</evidence>
<keyword evidence="2" id="KW-0378">Hydrolase</keyword>
<feature type="region of interest" description="Disordered" evidence="5">
    <location>
        <begin position="1144"/>
        <end position="1164"/>
    </location>
</feature>
<sequence length="1189" mass="134338">MDGARSSLLCCQTCVGNGVSNEHDKSNPFALDNLLSAGTISVDVQESHLHCAHRHSSDTWQPVPSRQLSVYAEDDVFCKISFLTEHQFLRATCRLGASQRVLYIRIYLVPTDLPTVQESLRHRSEAVLKEGHRHLQALLPSIVQDRHSWNADELPSINQPQNHFLPRDIDNRTMAEIYSDLPSLVSSTIAVGEEIRGLRSTLYEYQRQSVAVMIEKELSNQPVQDPLYIPISNMHGKRFYFQPSTLTAAHECPTVARCKGGILCEELGTGKTVMILGLILATVDQLSQPEESILDYRPIMSPLAYRTFPADEYLNARRRAGMHQSSTLDVTCVPSLVEILLHRIRTWGDKVDTRSHEEQLEASNLWQLLQANTPFYHHYPVKSPMRALGPSRTRDRVSEYPRLMHLTTATLVVVPVNLIGQWDREILKHCHSTLRYLIIRQITQIPSAKVLASDYDLIIMTDSRFRRESVKNKVVHLHKLNPCTCAPFPGSRVPNCRCPSDPAVSPLLQIRWKRLVIDEGHTSGNTAATLNYFVRELSIERKWIVTGTPTSNILGLSLGRKQDDDIQNDTGFDSTYSPIPAMMDCSASDTSSISDVGTEKVWGMYDYVNLRKLGTMISDFLSVPQFHSDLKLFGSHVSAPLCDRRGPRIGAVKVLSQVMEMVMIRHRIEDVEQEVVLPPMQHTPIYMDLDAYAAKSYNAMQASIAINAIDSQREGQDYMFHPRNAKNLQNAMDNLSQGMFWSASDILFNVDQIRHEAPKFLARATAAKVPNHDMALLEEALSHAEAAAKDPLWRAMQQHEDVPFRVTGMNAAVFEAWTRGRLKDRSRVHDLMHANRLSDLRALVRSRPLMNPDRLVEEGRALDINERARCEKKSTQVHDVTNAAQMKKMVSEVKDELEVMKEKEKVYQAEDVPEIDIDDYVRRKLGHHAAPSPSNLLSSSPLSGTCVGPSLSTKLNFILSEVLEHSEKEKFLIFSNSPLTLAHIAEALSLIEIKYLRYTTDVSPPLREQCVMTFESSDTFRVFLMELKLGARGLNLISASRVIFCEPVWHPDVEAQAIKRAHRIGQTKPITVKTLVIRHTAEEAMVSRRHLLKGSGKVPRMTTEVGMRHFMENPRFLAVTTEPERFFSSIQISLLTHVEPRAQTFTSTHTSEDSATSSAPNLNVINTWNQPDDIADRALKRPRTVRFAD</sequence>
<dbReference type="CDD" id="cd18793">
    <property type="entry name" value="SF2_C_SNF"/>
    <property type="match status" value="1"/>
</dbReference>
<reference evidence="7" key="1">
    <citation type="journal article" date="2020" name="New Phytol.">
        <title>Comparative genomics reveals dynamic genome evolution in host specialist ectomycorrhizal fungi.</title>
        <authorList>
            <person name="Lofgren L.A."/>
            <person name="Nguyen N.H."/>
            <person name="Vilgalys R."/>
            <person name="Ruytinx J."/>
            <person name="Liao H.L."/>
            <person name="Branco S."/>
            <person name="Kuo A."/>
            <person name="LaButti K."/>
            <person name="Lipzen A."/>
            <person name="Andreopoulos W."/>
            <person name="Pangilinan J."/>
            <person name="Riley R."/>
            <person name="Hundley H."/>
            <person name="Na H."/>
            <person name="Barry K."/>
            <person name="Grigoriev I.V."/>
            <person name="Stajich J.E."/>
            <person name="Kennedy P.G."/>
        </authorList>
    </citation>
    <scope>NUCLEOTIDE SEQUENCE</scope>
    <source>
        <strain evidence="7">DOB743</strain>
    </source>
</reference>
<dbReference type="SMART" id="SM00490">
    <property type="entry name" value="HELICc"/>
    <property type="match status" value="1"/>
</dbReference>
<keyword evidence="4" id="KW-0175">Coiled coil</keyword>
<feature type="domain" description="Helicase C-terminal" evidence="6">
    <location>
        <begin position="950"/>
        <end position="1111"/>
    </location>
</feature>
<dbReference type="InterPro" id="IPR001650">
    <property type="entry name" value="Helicase_C-like"/>
</dbReference>
<evidence type="ECO:0000256" key="3">
    <source>
        <dbReference type="ARBA" id="ARBA00022840"/>
    </source>
</evidence>
<dbReference type="GO" id="GO:0006281">
    <property type="term" value="P:DNA repair"/>
    <property type="evidence" value="ECO:0007669"/>
    <property type="project" value="TreeGrafter"/>
</dbReference>
<dbReference type="Pfam" id="PF00271">
    <property type="entry name" value="Helicase_C"/>
    <property type="match status" value="1"/>
</dbReference>
<keyword evidence="8" id="KW-1185">Reference proteome</keyword>
<dbReference type="GO" id="GO:0016787">
    <property type="term" value="F:hydrolase activity"/>
    <property type="evidence" value="ECO:0007669"/>
    <property type="project" value="UniProtKB-KW"/>
</dbReference>
<dbReference type="InterPro" id="IPR050628">
    <property type="entry name" value="SNF2_RAD54_helicase_TF"/>
</dbReference>
<dbReference type="InterPro" id="IPR000330">
    <property type="entry name" value="SNF2_N"/>
</dbReference>
<name>A0A9P7D8D6_9AGAM</name>
<dbReference type="InterPro" id="IPR014001">
    <property type="entry name" value="Helicase_ATP-bd"/>
</dbReference>
<accession>A0A9P7D8D6</accession>
<dbReference type="Proteomes" id="UP000714275">
    <property type="component" value="Unassembled WGS sequence"/>
</dbReference>
<evidence type="ECO:0000259" key="6">
    <source>
        <dbReference type="PROSITE" id="PS51194"/>
    </source>
</evidence>
<dbReference type="EMBL" id="JABBWD010000003">
    <property type="protein sequence ID" value="KAG1782326.1"/>
    <property type="molecule type" value="Genomic_DNA"/>
</dbReference>
<dbReference type="GO" id="GO:0005524">
    <property type="term" value="F:ATP binding"/>
    <property type="evidence" value="ECO:0007669"/>
    <property type="project" value="UniProtKB-KW"/>
</dbReference>
<dbReference type="InterPro" id="IPR049730">
    <property type="entry name" value="SNF2/RAD54-like_C"/>
</dbReference>
<dbReference type="Gene3D" id="3.40.50.300">
    <property type="entry name" value="P-loop containing nucleotide triphosphate hydrolases"/>
    <property type="match status" value="1"/>
</dbReference>
<dbReference type="GO" id="GO:0008094">
    <property type="term" value="F:ATP-dependent activity, acting on DNA"/>
    <property type="evidence" value="ECO:0007669"/>
    <property type="project" value="TreeGrafter"/>
</dbReference>
<dbReference type="InterPro" id="IPR038718">
    <property type="entry name" value="SNF2-like_sf"/>
</dbReference>
<evidence type="ECO:0000256" key="4">
    <source>
        <dbReference type="SAM" id="Coils"/>
    </source>
</evidence>
<dbReference type="InterPro" id="IPR027417">
    <property type="entry name" value="P-loop_NTPase"/>
</dbReference>
<evidence type="ECO:0000256" key="5">
    <source>
        <dbReference type="SAM" id="MobiDB-lite"/>
    </source>
</evidence>
<dbReference type="PANTHER" id="PTHR45626:SF51">
    <property type="entry name" value="SNF2-RELATED DOMAIN-CONTAINING PROTEIN"/>
    <property type="match status" value="1"/>
</dbReference>
<comment type="caution">
    <text evidence="7">The sequence shown here is derived from an EMBL/GenBank/DDBJ whole genome shotgun (WGS) entry which is preliminary data.</text>
</comment>
<evidence type="ECO:0000313" key="7">
    <source>
        <dbReference type="EMBL" id="KAG1782326.1"/>
    </source>
</evidence>
<proteinExistence type="predicted"/>
<dbReference type="OrthoDB" id="2801544at2759"/>
<evidence type="ECO:0000256" key="2">
    <source>
        <dbReference type="ARBA" id="ARBA00022801"/>
    </source>
</evidence>
<keyword evidence="1" id="KW-0547">Nucleotide-binding</keyword>
<dbReference type="SMART" id="SM00487">
    <property type="entry name" value="DEXDc"/>
    <property type="match status" value="1"/>
</dbReference>
<dbReference type="PANTHER" id="PTHR45626">
    <property type="entry name" value="TRANSCRIPTION TERMINATION FACTOR 2-RELATED"/>
    <property type="match status" value="1"/>
</dbReference>
<dbReference type="AlphaFoldDB" id="A0A9P7D8D6"/>
<keyword evidence="3" id="KW-0067">ATP-binding</keyword>
<dbReference type="PROSITE" id="PS51194">
    <property type="entry name" value="HELICASE_CTER"/>
    <property type="match status" value="1"/>
</dbReference>
<dbReference type="SUPFAM" id="SSF52540">
    <property type="entry name" value="P-loop containing nucleoside triphosphate hydrolases"/>
    <property type="match status" value="2"/>
</dbReference>
<feature type="coiled-coil region" evidence="4">
    <location>
        <begin position="883"/>
        <end position="910"/>
    </location>
</feature>
<dbReference type="Gene3D" id="3.40.50.10810">
    <property type="entry name" value="Tandem AAA-ATPase domain"/>
    <property type="match status" value="1"/>
</dbReference>
<protein>
    <recommendedName>
        <fullName evidence="6">Helicase C-terminal domain-containing protein</fullName>
    </recommendedName>
</protein>